<keyword evidence="2" id="KW-1185">Reference proteome</keyword>
<dbReference type="EMBL" id="JAAMPC010000016">
    <property type="protein sequence ID" value="KAG2251467.1"/>
    <property type="molecule type" value="Genomic_DNA"/>
</dbReference>
<proteinExistence type="predicted"/>
<dbReference type="AlphaFoldDB" id="A0A8X7PIE4"/>
<dbReference type="OrthoDB" id="10379016at2759"/>
<dbReference type="Proteomes" id="UP000886595">
    <property type="component" value="Unassembled WGS sequence"/>
</dbReference>
<protein>
    <submittedName>
        <fullName evidence="1">Uncharacterized protein</fullName>
    </submittedName>
</protein>
<comment type="caution">
    <text evidence="1">The sequence shown here is derived from an EMBL/GenBank/DDBJ whole genome shotgun (WGS) entry which is preliminary data.</text>
</comment>
<gene>
    <name evidence="1" type="ORF">Bca52824_081603</name>
</gene>
<organism evidence="1 2">
    <name type="scientific">Brassica carinata</name>
    <name type="common">Ethiopian mustard</name>
    <name type="synonym">Abyssinian cabbage</name>
    <dbReference type="NCBI Taxonomy" id="52824"/>
    <lineage>
        <taxon>Eukaryota</taxon>
        <taxon>Viridiplantae</taxon>
        <taxon>Streptophyta</taxon>
        <taxon>Embryophyta</taxon>
        <taxon>Tracheophyta</taxon>
        <taxon>Spermatophyta</taxon>
        <taxon>Magnoliopsida</taxon>
        <taxon>eudicotyledons</taxon>
        <taxon>Gunneridae</taxon>
        <taxon>Pentapetalae</taxon>
        <taxon>rosids</taxon>
        <taxon>malvids</taxon>
        <taxon>Brassicales</taxon>
        <taxon>Brassicaceae</taxon>
        <taxon>Brassiceae</taxon>
        <taxon>Brassica</taxon>
    </lineage>
</organism>
<sequence length="160" mass="18392">MRFLGLVLKQGFSDTRDHEHSMEKTTDHLHRQTVNSKKNCLTWRSKLEQQLQLLRQLKTQGISRNHNTVGGLGEEALFPVYWNGDNRSVLRVQKRLQNTWSFHIITRSGAEECLNPLVPGMCASLTRDCVLKFLVLLFGRTSPRTGEIARAQIKVYQFGL</sequence>
<evidence type="ECO:0000313" key="1">
    <source>
        <dbReference type="EMBL" id="KAG2251467.1"/>
    </source>
</evidence>
<accession>A0A8X7PIE4</accession>
<evidence type="ECO:0000313" key="2">
    <source>
        <dbReference type="Proteomes" id="UP000886595"/>
    </source>
</evidence>
<reference evidence="1 2" key="1">
    <citation type="submission" date="2020-02" db="EMBL/GenBank/DDBJ databases">
        <authorList>
            <person name="Ma Q."/>
            <person name="Huang Y."/>
            <person name="Song X."/>
            <person name="Pei D."/>
        </authorList>
    </citation>
    <scope>NUCLEOTIDE SEQUENCE [LARGE SCALE GENOMIC DNA]</scope>
    <source>
        <strain evidence="1">Sxm20200214</strain>
        <tissue evidence="1">Leaf</tissue>
    </source>
</reference>
<name>A0A8X7PIE4_BRACI</name>